<keyword evidence="1" id="KW-0732">Signal</keyword>
<reference evidence="2 3" key="1">
    <citation type="submission" date="2019-01" db="EMBL/GenBank/DDBJ databases">
        <title>Spirosoma flava sp. nov., a propanil-degrading bacterium isolated from herbicide-contaminated soil.</title>
        <authorList>
            <person name="Zhang L."/>
            <person name="Jiang J.-D."/>
        </authorList>
    </citation>
    <scope>NUCLEOTIDE SEQUENCE [LARGE SCALE GENOMIC DNA]</scope>
    <source>
        <strain evidence="2 3">TY50</strain>
    </source>
</reference>
<evidence type="ECO:0000256" key="1">
    <source>
        <dbReference type="SAM" id="SignalP"/>
    </source>
</evidence>
<proteinExistence type="predicted"/>
<evidence type="ECO:0000313" key="2">
    <source>
        <dbReference type="EMBL" id="RYC71969.1"/>
    </source>
</evidence>
<organism evidence="2 3">
    <name type="scientific">Spirosoma sordidisoli</name>
    <dbReference type="NCBI Taxonomy" id="2502893"/>
    <lineage>
        <taxon>Bacteria</taxon>
        <taxon>Pseudomonadati</taxon>
        <taxon>Bacteroidota</taxon>
        <taxon>Cytophagia</taxon>
        <taxon>Cytophagales</taxon>
        <taxon>Cytophagaceae</taxon>
        <taxon>Spirosoma</taxon>
    </lineage>
</organism>
<protein>
    <submittedName>
        <fullName evidence="2">Uncharacterized protein</fullName>
    </submittedName>
</protein>
<feature type="chain" id="PRO_5020383965" evidence="1">
    <location>
        <begin position="20"/>
        <end position="384"/>
    </location>
</feature>
<dbReference type="AlphaFoldDB" id="A0A4Q2UY15"/>
<evidence type="ECO:0000313" key="3">
    <source>
        <dbReference type="Proteomes" id="UP000290407"/>
    </source>
</evidence>
<dbReference type="RefSeq" id="WP_077920709.1">
    <property type="nucleotide sequence ID" value="NZ_SBLB01000001.1"/>
</dbReference>
<comment type="caution">
    <text evidence="2">The sequence shown here is derived from an EMBL/GenBank/DDBJ whole genome shotgun (WGS) entry which is preliminary data.</text>
</comment>
<dbReference type="EMBL" id="SBLB01000001">
    <property type="protein sequence ID" value="RYC71969.1"/>
    <property type="molecule type" value="Genomic_DNA"/>
</dbReference>
<accession>A0A4Q2UY15</accession>
<feature type="signal peptide" evidence="1">
    <location>
        <begin position="1"/>
        <end position="19"/>
    </location>
</feature>
<name>A0A4Q2UY15_9BACT</name>
<sequence>MNRLFAVLLLLTSSLLCSAQQTTIDTLHWSATRRLQLSDFHSPAQPGLGGSEFYYQIGYEVRPTSIGSLPAIDAFCLMFRNLSWVSETARSERTLAYNQVLFDLVEVHTRQMKAKLIALGADRRFKQQAKQIEYLTNAELGAEVNRFRAETGGGDDLAALQRWQRQVVQRLYDVPDLVTTYRSSKIGYGIFFGGGGALATGPLAQHLNPSGGIVFGLDLAFRRTVLFIHPTLYNGSVKSDFSHQNKKWEAGMPVSPTQLEIGLGAIAYESSRQRLIPYVGYRLLELTPRNRNDERYKGFVVSDHAPVVGLALDIKLGNNTPRPDRSENSFWFVRTKVSYSPVLIGKPFSGGLFNLQIGIGGFGRLRKVNYRPERTTIVLPGNLI</sequence>
<keyword evidence="3" id="KW-1185">Reference proteome</keyword>
<dbReference type="Proteomes" id="UP000290407">
    <property type="component" value="Unassembled WGS sequence"/>
</dbReference>
<gene>
    <name evidence="2" type="ORF">EQG79_07565</name>
</gene>